<organism evidence="2 3">
    <name type="scientific">Jatropha curcas</name>
    <name type="common">Barbados nut</name>
    <dbReference type="NCBI Taxonomy" id="180498"/>
    <lineage>
        <taxon>Eukaryota</taxon>
        <taxon>Viridiplantae</taxon>
        <taxon>Streptophyta</taxon>
        <taxon>Embryophyta</taxon>
        <taxon>Tracheophyta</taxon>
        <taxon>Spermatophyta</taxon>
        <taxon>Magnoliopsida</taxon>
        <taxon>eudicotyledons</taxon>
        <taxon>Gunneridae</taxon>
        <taxon>Pentapetalae</taxon>
        <taxon>rosids</taxon>
        <taxon>fabids</taxon>
        <taxon>Malpighiales</taxon>
        <taxon>Euphorbiaceae</taxon>
        <taxon>Crotonoideae</taxon>
        <taxon>Jatropheae</taxon>
        <taxon>Jatropha</taxon>
    </lineage>
</organism>
<gene>
    <name evidence="2" type="ORF">JCGZ_18557</name>
</gene>
<accession>A0A067K1R4</accession>
<dbReference type="EMBL" id="KK914711">
    <property type="protein sequence ID" value="KDP30082.1"/>
    <property type="molecule type" value="Genomic_DNA"/>
</dbReference>
<dbReference type="Proteomes" id="UP000027138">
    <property type="component" value="Unassembled WGS sequence"/>
</dbReference>
<sequence>MGLISTEEVPTDTDDILTDTSGGATDRPPDTSIGLIRTSIRMVDIGSLEQMEQFVKHGIQIWTKKLEKVEKIDLSHYGMASSMTLRGLSVDRAFMDTCLHLWDPLAYVLLFGMHFEEMCLTYEDFAALLGSDSKRALVATSTKFEFFRTFMRMLGMSMGEDRESVVDDQVNLYLLIKRLVGWGDLIVADLVLEMEWGAGIARMALA</sequence>
<name>A0A067K1R4_JATCU</name>
<keyword evidence="3" id="KW-1185">Reference proteome</keyword>
<proteinExistence type="predicted"/>
<evidence type="ECO:0000256" key="1">
    <source>
        <dbReference type="SAM" id="MobiDB-lite"/>
    </source>
</evidence>
<feature type="region of interest" description="Disordered" evidence="1">
    <location>
        <begin position="1"/>
        <end position="29"/>
    </location>
</feature>
<reference evidence="2 3" key="1">
    <citation type="journal article" date="2014" name="PLoS ONE">
        <title>Global Analysis of Gene Expression Profiles in Physic Nut (Jatropha curcas L.) Seedlings Exposed to Salt Stress.</title>
        <authorList>
            <person name="Zhang L."/>
            <person name="Zhang C."/>
            <person name="Wu P."/>
            <person name="Chen Y."/>
            <person name="Li M."/>
            <person name="Jiang H."/>
            <person name="Wu G."/>
        </authorList>
    </citation>
    <scope>NUCLEOTIDE SEQUENCE [LARGE SCALE GENOMIC DNA]</scope>
    <source>
        <strain evidence="3">cv. GZQX0401</strain>
        <tissue evidence="2">Young leaves</tissue>
    </source>
</reference>
<dbReference type="AlphaFoldDB" id="A0A067K1R4"/>
<evidence type="ECO:0000313" key="2">
    <source>
        <dbReference type="EMBL" id="KDP30082.1"/>
    </source>
</evidence>
<protein>
    <submittedName>
        <fullName evidence="2">Uncharacterized protein</fullName>
    </submittedName>
</protein>
<evidence type="ECO:0000313" key="3">
    <source>
        <dbReference type="Proteomes" id="UP000027138"/>
    </source>
</evidence>